<evidence type="ECO:0000313" key="4">
    <source>
        <dbReference type="Proteomes" id="UP001341297"/>
    </source>
</evidence>
<reference evidence="2 4" key="3">
    <citation type="submission" date="2023-03" db="EMBL/GenBank/DDBJ databases">
        <title>Agriculturally important microbes genome sequencing.</title>
        <authorList>
            <person name="Dunlap C."/>
        </authorList>
    </citation>
    <scope>NUCLEOTIDE SEQUENCE [LARGE SCALE GENOMIC DNA]</scope>
    <source>
        <strain evidence="2 4">CBP-3203</strain>
    </source>
</reference>
<dbReference type="EMBL" id="JARRTL010000004">
    <property type="protein sequence ID" value="MEC0483406.1"/>
    <property type="molecule type" value="Genomic_DNA"/>
</dbReference>
<evidence type="ECO:0000313" key="1">
    <source>
        <dbReference type="EMBL" id="KRT92722.1"/>
    </source>
</evidence>
<evidence type="ECO:0000313" key="3">
    <source>
        <dbReference type="Proteomes" id="UP000036168"/>
    </source>
</evidence>
<gene>
    <name evidence="1" type="ORF">AB447_222340</name>
    <name evidence="2" type="ORF">P8828_00840</name>
</gene>
<comment type="caution">
    <text evidence="1">The sequence shown here is derived from an EMBL/GenBank/DDBJ whole genome shotgun (WGS) entry which is preliminary data.</text>
</comment>
<protein>
    <submittedName>
        <fullName evidence="1">Uncharacterized protein</fullName>
    </submittedName>
</protein>
<dbReference type="EMBL" id="LECW02000030">
    <property type="protein sequence ID" value="KRT92722.1"/>
    <property type="molecule type" value="Genomic_DNA"/>
</dbReference>
<accession>A0A0T6BM37</accession>
<evidence type="ECO:0000313" key="2">
    <source>
        <dbReference type="EMBL" id="MEC0483406.1"/>
    </source>
</evidence>
<dbReference type="Proteomes" id="UP001341297">
    <property type="component" value="Unassembled WGS sequence"/>
</dbReference>
<dbReference type="Proteomes" id="UP000036168">
    <property type="component" value="Unassembled WGS sequence"/>
</dbReference>
<sequence>MRDDERINRIAGLITQIWEQQHDKSFLQLIETLKIEYISQQTIIKKETGLDELNDEEFERFLKEHLNDIIGENIYD</sequence>
<dbReference type="OrthoDB" id="2622961at2"/>
<reference evidence="1" key="2">
    <citation type="submission" date="2015-10" db="EMBL/GenBank/DDBJ databases">
        <authorList>
            <person name="Gilbert D.G."/>
        </authorList>
    </citation>
    <scope>NUCLEOTIDE SEQUENCE</scope>
    <source>
        <strain evidence="1">GO-13</strain>
    </source>
</reference>
<proteinExistence type="predicted"/>
<dbReference type="STRING" id="1664069.BGLY_1997"/>
<keyword evidence="4" id="KW-1185">Reference proteome</keyword>
<name>A0A0T6BM37_9BACI</name>
<dbReference type="AlphaFoldDB" id="A0A0T6BM37"/>
<reference evidence="1 3" key="1">
    <citation type="journal article" date="2015" name="Int. J. Syst. Evol. Microbiol.">
        <title>Bacillus glycinifermentans sp. nov., isolated from fermented soybean paste.</title>
        <authorList>
            <person name="Kim S.J."/>
            <person name="Dunlap C.A."/>
            <person name="Kwon S.W."/>
            <person name="Rooney A.P."/>
        </authorList>
    </citation>
    <scope>NUCLEOTIDE SEQUENCE [LARGE SCALE GENOMIC DNA]</scope>
    <source>
        <strain evidence="1 3">GO-13</strain>
    </source>
</reference>
<organism evidence="1 3">
    <name type="scientific">Bacillus glycinifermentans</name>
    <dbReference type="NCBI Taxonomy" id="1664069"/>
    <lineage>
        <taxon>Bacteria</taxon>
        <taxon>Bacillati</taxon>
        <taxon>Bacillota</taxon>
        <taxon>Bacilli</taxon>
        <taxon>Bacillales</taxon>
        <taxon>Bacillaceae</taxon>
        <taxon>Bacillus</taxon>
    </lineage>
</organism>
<dbReference type="RefSeq" id="WP_048356243.1">
    <property type="nucleotide sequence ID" value="NZ_JARRTL010000004.1"/>
</dbReference>